<organism evidence="1">
    <name type="scientific">Arundo donax</name>
    <name type="common">Giant reed</name>
    <name type="synonym">Donax arundinaceus</name>
    <dbReference type="NCBI Taxonomy" id="35708"/>
    <lineage>
        <taxon>Eukaryota</taxon>
        <taxon>Viridiplantae</taxon>
        <taxon>Streptophyta</taxon>
        <taxon>Embryophyta</taxon>
        <taxon>Tracheophyta</taxon>
        <taxon>Spermatophyta</taxon>
        <taxon>Magnoliopsida</taxon>
        <taxon>Liliopsida</taxon>
        <taxon>Poales</taxon>
        <taxon>Poaceae</taxon>
        <taxon>PACMAD clade</taxon>
        <taxon>Arundinoideae</taxon>
        <taxon>Arundineae</taxon>
        <taxon>Arundo</taxon>
    </lineage>
</organism>
<dbReference type="AlphaFoldDB" id="A0A0A8ZYU7"/>
<dbReference type="EMBL" id="GBRH01254992">
    <property type="protein sequence ID" value="JAD42903.1"/>
    <property type="molecule type" value="Transcribed_RNA"/>
</dbReference>
<reference evidence="1" key="1">
    <citation type="submission" date="2014-09" db="EMBL/GenBank/DDBJ databases">
        <authorList>
            <person name="Magalhaes I.L.F."/>
            <person name="Oliveira U."/>
            <person name="Santos F.R."/>
            <person name="Vidigal T.H.D.A."/>
            <person name="Brescovit A.D."/>
            <person name="Santos A.J."/>
        </authorList>
    </citation>
    <scope>NUCLEOTIDE SEQUENCE</scope>
    <source>
        <tissue evidence="1">Shoot tissue taken approximately 20 cm above the soil surface</tissue>
    </source>
</reference>
<proteinExistence type="predicted"/>
<name>A0A0A8ZYU7_ARUDO</name>
<protein>
    <submittedName>
        <fullName evidence="1">Uncharacterized protein</fullName>
    </submittedName>
</protein>
<reference evidence="1" key="2">
    <citation type="journal article" date="2015" name="Data Brief">
        <title>Shoot transcriptome of the giant reed, Arundo donax.</title>
        <authorList>
            <person name="Barrero R.A."/>
            <person name="Guerrero F.D."/>
            <person name="Moolhuijzen P."/>
            <person name="Goolsby J.A."/>
            <person name="Tidwell J."/>
            <person name="Bellgard S.E."/>
            <person name="Bellgard M.I."/>
        </authorList>
    </citation>
    <scope>NUCLEOTIDE SEQUENCE</scope>
    <source>
        <tissue evidence="1">Shoot tissue taken approximately 20 cm above the soil surface</tissue>
    </source>
</reference>
<sequence>MEVLTDQNDWFGEPFRIINLCYS</sequence>
<evidence type="ECO:0000313" key="1">
    <source>
        <dbReference type="EMBL" id="JAD42903.1"/>
    </source>
</evidence>
<accession>A0A0A8ZYU7</accession>